<evidence type="ECO:0008006" key="4">
    <source>
        <dbReference type="Google" id="ProtNLM"/>
    </source>
</evidence>
<accession>A0A1E7ZC94</accession>
<keyword evidence="1" id="KW-1133">Transmembrane helix</keyword>
<dbReference type="PROSITE" id="PS00409">
    <property type="entry name" value="PROKAR_NTER_METHYL"/>
    <property type="match status" value="1"/>
</dbReference>
<sequence length="189" mass="20074">MKKNVGRAGPTGKVQSGFTLVELIIIIAILGIISAMAITRMDEGAGYDEYLLQKRLHSALRHVQMQAMHDTRDGYCYRLNFNYSPGTQNFGPPVSNMSAASASDSCSSSIEFNAPDYLRTSAGEMQGLGITMNGVDEGASRPMYIGFNNAGRPLTAGASCASGNGCRFSFTGKSTVGVCVNGEGLIYEC</sequence>
<keyword evidence="1" id="KW-0472">Membrane</keyword>
<gene>
    <name evidence="2" type="ORF">BFC18_09685</name>
</gene>
<dbReference type="Pfam" id="PF07963">
    <property type="entry name" value="N_methyl"/>
    <property type="match status" value="1"/>
</dbReference>
<dbReference type="AlphaFoldDB" id="A0A1E7ZC94"/>
<dbReference type="SUPFAM" id="SSF54523">
    <property type="entry name" value="Pili subunits"/>
    <property type="match status" value="1"/>
</dbReference>
<dbReference type="STRING" id="1656094.BFC18_09685"/>
<keyword evidence="3" id="KW-1185">Reference proteome</keyword>
<dbReference type="Proteomes" id="UP000175691">
    <property type="component" value="Unassembled WGS sequence"/>
</dbReference>
<dbReference type="InterPro" id="IPR012902">
    <property type="entry name" value="N_methyl_site"/>
</dbReference>
<evidence type="ECO:0000313" key="2">
    <source>
        <dbReference type="EMBL" id="OFC71146.1"/>
    </source>
</evidence>
<evidence type="ECO:0000256" key="1">
    <source>
        <dbReference type="SAM" id="Phobius"/>
    </source>
</evidence>
<protein>
    <recommendedName>
        <fullName evidence="4">Prepilin-type N-terminal cleavage/methylation domain-containing protein</fullName>
    </recommendedName>
</protein>
<keyword evidence="1" id="KW-0812">Transmembrane</keyword>
<dbReference type="EMBL" id="MDHN01000016">
    <property type="protein sequence ID" value="OFC71146.1"/>
    <property type="molecule type" value="Genomic_DNA"/>
</dbReference>
<organism evidence="2 3">
    <name type="scientific">Alteromonas confluentis</name>
    <dbReference type="NCBI Taxonomy" id="1656094"/>
    <lineage>
        <taxon>Bacteria</taxon>
        <taxon>Pseudomonadati</taxon>
        <taxon>Pseudomonadota</taxon>
        <taxon>Gammaproteobacteria</taxon>
        <taxon>Alteromonadales</taxon>
        <taxon>Alteromonadaceae</taxon>
        <taxon>Alteromonas/Salinimonas group</taxon>
        <taxon>Alteromonas</taxon>
    </lineage>
</organism>
<comment type="caution">
    <text evidence="2">The sequence shown here is derived from an EMBL/GenBank/DDBJ whole genome shotgun (WGS) entry which is preliminary data.</text>
</comment>
<dbReference type="NCBIfam" id="TIGR02532">
    <property type="entry name" value="IV_pilin_GFxxxE"/>
    <property type="match status" value="1"/>
</dbReference>
<feature type="transmembrane region" description="Helical" evidence="1">
    <location>
        <begin position="20"/>
        <end position="38"/>
    </location>
</feature>
<dbReference type="RefSeq" id="WP_070125122.1">
    <property type="nucleotide sequence ID" value="NZ_MDHN01000016.1"/>
</dbReference>
<name>A0A1E7ZC94_9ALTE</name>
<dbReference type="OrthoDB" id="5873580at2"/>
<evidence type="ECO:0000313" key="3">
    <source>
        <dbReference type="Proteomes" id="UP000175691"/>
    </source>
</evidence>
<dbReference type="InterPro" id="IPR045584">
    <property type="entry name" value="Pilin-like"/>
</dbReference>
<proteinExistence type="predicted"/>
<dbReference type="Gene3D" id="3.30.700.10">
    <property type="entry name" value="Glycoprotein, Type 4 Pilin"/>
    <property type="match status" value="1"/>
</dbReference>
<reference evidence="2 3" key="1">
    <citation type="submission" date="2016-08" db="EMBL/GenBank/DDBJ databases">
        <authorList>
            <person name="Seilhamer J.J."/>
        </authorList>
    </citation>
    <scope>NUCLEOTIDE SEQUENCE [LARGE SCALE GENOMIC DNA]</scope>
    <source>
        <strain evidence="2 3">KCTC 42603</strain>
    </source>
</reference>